<keyword evidence="9 11" id="KW-0804">Transcription</keyword>
<comment type="domain">
    <text evidence="11">The nuclear export signal is CRM1-dependent.</text>
</comment>
<comment type="similarity">
    <text evidence="3 11">Belongs to the alphaherpesvirinae HHV-1 UL47 family.</text>
</comment>
<keyword evidence="6 11" id="KW-0946">Virion</keyword>
<comment type="subcellular location">
    <subcellularLocation>
        <location evidence="2 11">Host cytoplasm</location>
    </subcellularLocation>
    <subcellularLocation>
        <location evidence="1 11">Host nucleus</location>
    </subcellularLocation>
    <subcellularLocation>
        <location evidence="11">Virion tegument</location>
    </subcellularLocation>
    <text evidence="11">Major tegument protein of the virion. Undergoes nucleocytoplasmic shuttling during infection. Localizes to the major sites of transcription in the infected cell nucleus.</text>
</comment>
<protein>
    <recommendedName>
        <fullName evidence="11">Tegument protein UL47</fullName>
    </recommendedName>
</protein>
<name>A0A455JL91_9ALPH</name>
<keyword evidence="14" id="KW-1185">Reference proteome</keyword>
<gene>
    <name evidence="13" type="primary">UL47</name>
</gene>
<evidence type="ECO:0000313" key="13">
    <source>
        <dbReference type="EMBL" id="AVT50733.1"/>
    </source>
</evidence>
<dbReference type="GO" id="GO:0003723">
    <property type="term" value="F:RNA binding"/>
    <property type="evidence" value="ECO:0007669"/>
    <property type="project" value="UniProtKB-UniRule"/>
</dbReference>
<sequence length="767" mass="80918">MDVTGAGGAPVRRPRRSGNYRAHPFERPRARRSLLDALRAADAAAAERPRAPPPRPRPDFQPPPDEETSEDEDAYGGGDDDYDSDDFGASPERDWGQDEDEDGMDVGELPGHDPAPEAAEPRDYLTGHLRALESLPASAPHRRLVERAAQRAYARRFPPRDPGAGSAAPAQRARRSLRGPPPRGAGGAGGPDAASARPRDWREGSAGGDDEDEDAEEAAALEAADLREDPAPDAAYAHLERDERLAGAPWLPGVEAAAEAAEDEAMLELFTHAPQAPAPELPLPAALEGRMRPRAFFARMPLDALCLAPSAARATRELRAWEMGSSAHGLLVTAWGTIAPEFSAGGMYVGAPEDARPWLAWRRALKQAMALQHRLGAGALCQALDDAGATPAEAALFLADALVRVGRNCHLLSRPGRAGGAARRLPAAAAGPLAATQFTPPDASARAALFRGALGTLIHWPALRAALTAVPAVCARRAGAALQAAEVYLLAQAHARAPGYTAEERCAASAYLSLFVALAERALRWLYLAGAHLLGPRPTAAAFREVRAKAPYARLPLGSAALHDAEVETAAPAAFQEALGSSALAQAYGEAYVALRTSATLLMAEFATRVGRGEAREATAAFLGVGLIAQRLLGSLNLLLNCLAGAAVYGGRRVAVREGTLERYSLLADAALPLVRPLCLVEFWEAREELMRELRLRPVAGPPAAGKRRLVELYPSLEGMDALAGREALSARPALGPPADIAEALAEHPHLVTGDRRAGGAPRLGAR</sequence>
<proteinExistence type="inferred from homology"/>
<dbReference type="RefSeq" id="YP_010794909.1">
    <property type="nucleotide sequence ID" value="NC_075563.1"/>
</dbReference>
<evidence type="ECO:0000256" key="12">
    <source>
        <dbReference type="SAM" id="MobiDB-lite"/>
    </source>
</evidence>
<feature type="compositionally biased region" description="Low complexity" evidence="12">
    <location>
        <begin position="35"/>
        <end position="44"/>
    </location>
</feature>
<keyword evidence="7 11" id="KW-0426">Late protein</keyword>
<comment type="subunit">
    <text evidence="11">Interacts with US3 kinase. Interacts with UL31 and UL34; these interactions seem important for efficient virion nuclear egress. Interacts with UL41/VHS.</text>
</comment>
<evidence type="ECO:0000256" key="5">
    <source>
        <dbReference type="ARBA" id="ARBA00022580"/>
    </source>
</evidence>
<evidence type="ECO:0000256" key="6">
    <source>
        <dbReference type="ARBA" id="ARBA00022844"/>
    </source>
</evidence>
<dbReference type="GO" id="GO:0006355">
    <property type="term" value="P:regulation of DNA-templated transcription"/>
    <property type="evidence" value="ECO:0007669"/>
    <property type="project" value="UniProtKB-UniRule"/>
</dbReference>
<reference evidence="13 14" key="1">
    <citation type="submission" date="2018-03" db="EMBL/GenBank/DDBJ databases">
        <title>Cervid herpesvirus genomes.</title>
        <authorList>
            <person name="Das Neves C.G."/>
            <person name="Davison A.J."/>
        </authorList>
    </citation>
    <scope>NUCLEOTIDE SEQUENCE [LARGE SCALE GENOMIC DNA]</scope>
    <source>
        <strain evidence="13 14">Norway</strain>
    </source>
</reference>
<dbReference type="GO" id="GO:0019033">
    <property type="term" value="C:viral tegument"/>
    <property type="evidence" value="ECO:0007669"/>
    <property type="project" value="UniProtKB-SubCell"/>
</dbReference>
<feature type="region of interest" description="Disordered" evidence="12">
    <location>
        <begin position="1"/>
        <end position="231"/>
    </location>
</feature>
<dbReference type="GeneID" id="80531925"/>
<comment type="function">
    <text evidence="11">Tegument protein that can bind to various RNA transcripts. Plays a role in the attenuation of selective viral and cellular mRNA degradation by modulating the activity of host shutoff RNase UL41/VHS. Also plays a role in the primary envelopment of virions in the perinuclear space, probably by interacting with two nuclear egress proteins UL31 and UL34.</text>
</comment>
<dbReference type="GO" id="GO:0030430">
    <property type="term" value="C:host cell cytoplasm"/>
    <property type="evidence" value="ECO:0007669"/>
    <property type="project" value="UniProtKB-SubCell"/>
</dbReference>
<feature type="compositionally biased region" description="Acidic residues" evidence="12">
    <location>
        <begin position="64"/>
        <end position="86"/>
    </location>
</feature>
<evidence type="ECO:0000256" key="9">
    <source>
        <dbReference type="ARBA" id="ARBA00023163"/>
    </source>
</evidence>
<evidence type="ECO:0000256" key="3">
    <source>
        <dbReference type="ARBA" id="ARBA00005238"/>
    </source>
</evidence>
<keyword evidence="11" id="KW-0694">RNA-binding</keyword>
<keyword evidence="10 11" id="KW-1035">Host cytoplasm</keyword>
<evidence type="ECO:0000256" key="7">
    <source>
        <dbReference type="ARBA" id="ARBA00022921"/>
    </source>
</evidence>
<evidence type="ECO:0000313" key="14">
    <source>
        <dbReference type="Proteomes" id="UP000326033"/>
    </source>
</evidence>
<feature type="compositionally biased region" description="Pro residues" evidence="12">
    <location>
        <begin position="51"/>
        <end position="63"/>
    </location>
</feature>
<dbReference type="KEGG" id="vg:80531925"/>
<evidence type="ECO:0000256" key="8">
    <source>
        <dbReference type="ARBA" id="ARBA00023015"/>
    </source>
</evidence>
<evidence type="ECO:0000256" key="10">
    <source>
        <dbReference type="ARBA" id="ARBA00023200"/>
    </source>
</evidence>
<accession>A0A455JL91</accession>
<dbReference type="Pfam" id="PF03362">
    <property type="entry name" value="Herpes_UL47"/>
    <property type="match status" value="1"/>
</dbReference>
<feature type="compositionally biased region" description="Basic and acidic residues" evidence="12">
    <location>
        <begin position="110"/>
        <end position="125"/>
    </location>
</feature>
<dbReference type="InterPro" id="IPR005029">
    <property type="entry name" value="Herpes_UL47"/>
</dbReference>
<keyword evidence="5 11" id="KW-0920">Virion tegument</keyword>
<organism evidence="13 14">
    <name type="scientific">Cervid alphaherpesvirus 2</name>
    <dbReference type="NCBI Taxonomy" id="365327"/>
    <lineage>
        <taxon>Viruses</taxon>
        <taxon>Duplodnaviria</taxon>
        <taxon>Heunggongvirae</taxon>
        <taxon>Peploviricota</taxon>
        <taxon>Herviviricetes</taxon>
        <taxon>Herpesvirales</taxon>
        <taxon>Orthoherpesviridae</taxon>
        <taxon>Alphaherpesvirinae</taxon>
        <taxon>Varicellovirus</taxon>
        <taxon>Varicellovirus cervidalpha2</taxon>
    </lineage>
</organism>
<evidence type="ECO:0000256" key="2">
    <source>
        <dbReference type="ARBA" id="ARBA00004192"/>
    </source>
</evidence>
<evidence type="ECO:0000256" key="1">
    <source>
        <dbReference type="ARBA" id="ARBA00004147"/>
    </source>
</evidence>
<keyword evidence="8 11" id="KW-0805">Transcription regulation</keyword>
<keyword evidence="4 11" id="KW-1048">Host nucleus</keyword>
<dbReference type="EMBL" id="MH036943">
    <property type="protein sequence ID" value="AVT50733.1"/>
    <property type="molecule type" value="Genomic_DNA"/>
</dbReference>
<evidence type="ECO:0000256" key="4">
    <source>
        <dbReference type="ARBA" id="ARBA00022562"/>
    </source>
</evidence>
<evidence type="ECO:0000256" key="11">
    <source>
        <dbReference type="RuleBase" id="RU369113"/>
    </source>
</evidence>
<dbReference type="Proteomes" id="UP000326033">
    <property type="component" value="Segment"/>
</dbReference>
<dbReference type="GO" id="GO:0042025">
    <property type="term" value="C:host cell nucleus"/>
    <property type="evidence" value="ECO:0007669"/>
    <property type="project" value="UniProtKB-SubCell"/>
</dbReference>
<feature type="compositionally biased region" description="Acidic residues" evidence="12">
    <location>
        <begin position="208"/>
        <end position="219"/>
    </location>
</feature>